<dbReference type="AlphaFoldDB" id="A0AAD4GWR7"/>
<evidence type="ECO:0000256" key="1">
    <source>
        <dbReference type="SAM" id="MobiDB-lite"/>
    </source>
</evidence>
<feature type="region of interest" description="Disordered" evidence="1">
    <location>
        <begin position="235"/>
        <end position="281"/>
    </location>
</feature>
<feature type="compositionally biased region" description="Polar residues" evidence="1">
    <location>
        <begin position="433"/>
        <end position="456"/>
    </location>
</feature>
<organism evidence="2 3">
    <name type="scientific">Aspergillus nanangensis</name>
    <dbReference type="NCBI Taxonomy" id="2582783"/>
    <lineage>
        <taxon>Eukaryota</taxon>
        <taxon>Fungi</taxon>
        <taxon>Dikarya</taxon>
        <taxon>Ascomycota</taxon>
        <taxon>Pezizomycotina</taxon>
        <taxon>Eurotiomycetes</taxon>
        <taxon>Eurotiomycetidae</taxon>
        <taxon>Eurotiales</taxon>
        <taxon>Aspergillaceae</taxon>
        <taxon>Aspergillus</taxon>
        <taxon>Aspergillus subgen. Circumdati</taxon>
    </lineage>
</organism>
<comment type="caution">
    <text evidence="2">The sequence shown here is derived from an EMBL/GenBank/DDBJ whole genome shotgun (WGS) entry which is preliminary data.</text>
</comment>
<dbReference type="Proteomes" id="UP001194746">
    <property type="component" value="Unassembled WGS sequence"/>
</dbReference>
<dbReference type="EMBL" id="VCAU01000015">
    <property type="protein sequence ID" value="KAF9891955.1"/>
    <property type="molecule type" value="Genomic_DNA"/>
</dbReference>
<feature type="region of interest" description="Disordered" evidence="1">
    <location>
        <begin position="188"/>
        <end position="210"/>
    </location>
</feature>
<feature type="region of interest" description="Disordered" evidence="1">
    <location>
        <begin position="406"/>
        <end position="495"/>
    </location>
</feature>
<protein>
    <submittedName>
        <fullName evidence="2">Uncharacterized protein</fullName>
    </submittedName>
</protein>
<feature type="compositionally biased region" description="Low complexity" evidence="1">
    <location>
        <begin position="406"/>
        <end position="415"/>
    </location>
</feature>
<reference evidence="2" key="2">
    <citation type="submission" date="2020-02" db="EMBL/GenBank/DDBJ databases">
        <authorList>
            <person name="Gilchrist C.L.M."/>
            <person name="Chooi Y.-H."/>
        </authorList>
    </citation>
    <scope>NUCLEOTIDE SEQUENCE</scope>
    <source>
        <strain evidence="2">MST-FP2251</strain>
    </source>
</reference>
<keyword evidence="3" id="KW-1185">Reference proteome</keyword>
<reference evidence="2" key="1">
    <citation type="journal article" date="2019" name="Beilstein J. Org. Chem.">
        <title>Nanangenines: drimane sesquiterpenoids as the dominant metabolite cohort of a novel Australian fungus, Aspergillus nanangensis.</title>
        <authorList>
            <person name="Lacey H.J."/>
            <person name="Gilchrist C.L.M."/>
            <person name="Crombie A."/>
            <person name="Kalaitzis J.A."/>
            <person name="Vuong D."/>
            <person name="Rutledge P.J."/>
            <person name="Turner P."/>
            <person name="Pitt J.I."/>
            <person name="Lacey E."/>
            <person name="Chooi Y.H."/>
            <person name="Piggott A.M."/>
        </authorList>
    </citation>
    <scope>NUCLEOTIDE SEQUENCE</scope>
    <source>
        <strain evidence="2">MST-FP2251</strain>
    </source>
</reference>
<accession>A0AAD4GWR7</accession>
<evidence type="ECO:0000313" key="2">
    <source>
        <dbReference type="EMBL" id="KAF9891955.1"/>
    </source>
</evidence>
<gene>
    <name evidence="2" type="ORF">FE257_002918</name>
</gene>
<feature type="compositionally biased region" description="Basic residues" evidence="1">
    <location>
        <begin position="365"/>
        <end position="376"/>
    </location>
</feature>
<sequence length="495" mass="53597">MASPLRPQFFCTRPNGSLTPLIAVDDLPAHITIRGVPRVLSPNDTQGMTSLGTINPRPQSSYIVEGMPPPVSSRTSPTNVAPRRPREYDMQNSLMRLATDENVPTNQRLAVSALLQQGATQNWTVASPSSPNSWLVANGGGGGSGSSRQQQGCLYKHEMPTDPGTLEKLGLRDIPRWYREKFSIPSLLPNGHALPRSHPGPGQPWKDDASDRSTIKAIQYPSRLGANGAIEISDAEKGSKQRSANYAPSHPHSAIVPGHLRGGYHPTDSPKGMGNQRYGPKNANKKIDLLGFGPLPEYSPLDSMGAGVGGINYPDARENMALENTDRVKREDLVRNLQSLMPSPIVGNPDYMVSSFDPAYTTQSRSKKGQKSRRLFQPRSQFGTFDISPDKSEIDSLRNYHAHATASSSAASGMSKDTVDSHLPSPITVPPISVNTPTRGGSPSMHSAISLSSESSPCGFRRNRRTETDPKIMPAPIGSKRTQHKRAGESSDDDF</sequence>
<evidence type="ECO:0000313" key="3">
    <source>
        <dbReference type="Proteomes" id="UP001194746"/>
    </source>
</evidence>
<feature type="region of interest" description="Disordered" evidence="1">
    <location>
        <begin position="357"/>
        <end position="389"/>
    </location>
</feature>
<name>A0AAD4GWR7_ASPNN</name>
<proteinExistence type="predicted"/>